<feature type="chain" id="PRO_5014610285" description="Secreted protein" evidence="2">
    <location>
        <begin position="26"/>
        <end position="658"/>
    </location>
</feature>
<dbReference type="RefSeq" id="WP_104982124.1">
    <property type="nucleotide sequence ID" value="NZ_CP012673.1"/>
</dbReference>
<feature type="transmembrane region" description="Helical" evidence="1">
    <location>
        <begin position="631"/>
        <end position="651"/>
    </location>
</feature>
<keyword evidence="1" id="KW-0812">Transmembrane</keyword>
<dbReference type="AlphaFoldDB" id="A0A2L0EW02"/>
<organism evidence="3 4">
    <name type="scientific">Sorangium cellulosum</name>
    <name type="common">Polyangium cellulosum</name>
    <dbReference type="NCBI Taxonomy" id="56"/>
    <lineage>
        <taxon>Bacteria</taxon>
        <taxon>Pseudomonadati</taxon>
        <taxon>Myxococcota</taxon>
        <taxon>Polyangia</taxon>
        <taxon>Polyangiales</taxon>
        <taxon>Polyangiaceae</taxon>
        <taxon>Sorangium</taxon>
    </lineage>
</organism>
<keyword evidence="1" id="KW-0472">Membrane</keyword>
<dbReference type="SUPFAM" id="SSF75011">
    <property type="entry name" value="3-carboxy-cis,cis-mucoante lactonizing enzyme"/>
    <property type="match status" value="1"/>
</dbReference>
<feature type="signal peptide" evidence="2">
    <location>
        <begin position="1"/>
        <end position="25"/>
    </location>
</feature>
<protein>
    <recommendedName>
        <fullName evidence="5">Secreted protein</fullName>
    </recommendedName>
</protein>
<evidence type="ECO:0000313" key="3">
    <source>
        <dbReference type="EMBL" id="AUX43452.1"/>
    </source>
</evidence>
<name>A0A2L0EW02_SORCE</name>
<dbReference type="Proteomes" id="UP000238348">
    <property type="component" value="Chromosome"/>
</dbReference>
<evidence type="ECO:0000313" key="4">
    <source>
        <dbReference type="Proteomes" id="UP000238348"/>
    </source>
</evidence>
<keyword evidence="1" id="KW-1133">Transmembrane helix</keyword>
<dbReference type="OrthoDB" id="5485554at2"/>
<dbReference type="EMBL" id="CP012673">
    <property type="protein sequence ID" value="AUX43452.1"/>
    <property type="molecule type" value="Genomic_DNA"/>
</dbReference>
<keyword evidence="2" id="KW-0732">Signal</keyword>
<evidence type="ECO:0008006" key="5">
    <source>
        <dbReference type="Google" id="ProtNLM"/>
    </source>
</evidence>
<proteinExistence type="predicted"/>
<sequence>MTHLRNLTSFALGSVVLLAAGAVRAQVSLGDIRVTDNSPASGSGLPTHYDTFLLRVYAAAADGIYLVDAEIGGVTTALAPADSGYFEGNFDISGLAHGPHLLTIRAYSLLGDVATVERTVHKHSPPLLRMTSPRPHSVISGRPDIYMECAAIAPYSCERACATVYGEGQYVGEGCRTRPADAPSGTLYLKISLNRAVQPGEVLTALLDGRLNMGAEYRQRVGPLYAESSPKLTAVATAPGLILDVDATRILFHDRFQRIGVADRATQQITWASTLPPDPTGTATYGALTPSGAVIQSGTGRIFAWHDGTWRRIAADARLDAVNGDLVVWTRNSEDNGYVHRLSTGINTSIWNRPGSTSPFQADISASGDVYYGSYEEPWIRRLGVGRIGNHAGNLQRPITDGTNVVGRWWNGNVSSSYLYTADGAEVFLGDSNTATSAGLLLHAGYAGFLRGDGAVNQVWVRTPDGEQHQLSAFTTSSLFDQQKLRIGHDGLSDSGEVLFLNGRTRYIGRPGAEPEAISSDLGHGRWLDGSFHVTLGDTLFRVTSTAGGSRLAAPGEALRVDAVVDPGGREELAAGLAADEALEEAPVALWRRQEPDAMPVLSGEEPASDVAGDVSGDGAPAALGCSAGGAAPSGSGLAALAGAIAGLALARRGRRRG</sequence>
<accession>A0A2L0EW02</accession>
<gene>
    <name evidence="3" type="ORF">SOCE26_049000</name>
</gene>
<evidence type="ECO:0000256" key="1">
    <source>
        <dbReference type="SAM" id="Phobius"/>
    </source>
</evidence>
<evidence type="ECO:0000256" key="2">
    <source>
        <dbReference type="SAM" id="SignalP"/>
    </source>
</evidence>
<reference evidence="3 4" key="1">
    <citation type="submission" date="2015-09" db="EMBL/GenBank/DDBJ databases">
        <title>Sorangium comparison.</title>
        <authorList>
            <person name="Zaburannyi N."/>
            <person name="Bunk B."/>
            <person name="Overmann J."/>
            <person name="Mueller R."/>
        </authorList>
    </citation>
    <scope>NUCLEOTIDE SEQUENCE [LARGE SCALE GENOMIC DNA]</scope>
    <source>
        <strain evidence="3 4">So ce26</strain>
    </source>
</reference>